<dbReference type="InterPro" id="IPR000014">
    <property type="entry name" value="PAS"/>
</dbReference>
<dbReference type="CDD" id="cd00130">
    <property type="entry name" value="PAS"/>
    <property type="match status" value="1"/>
</dbReference>
<proteinExistence type="predicted"/>
<comment type="caution">
    <text evidence="3">The sequence shown here is derived from an EMBL/GenBank/DDBJ whole genome shotgun (WGS) entry which is preliminary data.</text>
</comment>
<dbReference type="SMART" id="SM00267">
    <property type="entry name" value="GGDEF"/>
    <property type="match status" value="1"/>
</dbReference>
<feature type="domain" description="EAL" evidence="1">
    <location>
        <begin position="304"/>
        <end position="563"/>
    </location>
</feature>
<dbReference type="Pfam" id="PF00990">
    <property type="entry name" value="GGDEF"/>
    <property type="match status" value="1"/>
</dbReference>
<dbReference type="NCBIfam" id="TIGR00254">
    <property type="entry name" value="GGDEF"/>
    <property type="match status" value="1"/>
</dbReference>
<protein>
    <submittedName>
        <fullName evidence="3">EAL domain-containing protein</fullName>
    </submittedName>
</protein>
<dbReference type="Proteomes" id="UP001202117">
    <property type="component" value="Unassembled WGS sequence"/>
</dbReference>
<dbReference type="Gene3D" id="3.30.70.270">
    <property type="match status" value="1"/>
</dbReference>
<keyword evidence="4" id="KW-1185">Reference proteome</keyword>
<dbReference type="SUPFAM" id="SSF55785">
    <property type="entry name" value="PYP-like sensor domain (PAS domain)"/>
    <property type="match status" value="1"/>
</dbReference>
<evidence type="ECO:0000259" key="1">
    <source>
        <dbReference type="PROSITE" id="PS50883"/>
    </source>
</evidence>
<dbReference type="RefSeq" id="WP_240567706.1">
    <property type="nucleotide sequence ID" value="NZ_JAKVPY010000007.1"/>
</dbReference>
<dbReference type="SMART" id="SM00052">
    <property type="entry name" value="EAL"/>
    <property type="match status" value="1"/>
</dbReference>
<feature type="domain" description="GGDEF" evidence="2">
    <location>
        <begin position="162"/>
        <end position="295"/>
    </location>
</feature>
<dbReference type="SUPFAM" id="SSF141868">
    <property type="entry name" value="EAL domain-like"/>
    <property type="match status" value="1"/>
</dbReference>
<dbReference type="Pfam" id="PF00563">
    <property type="entry name" value="EAL"/>
    <property type="match status" value="1"/>
</dbReference>
<evidence type="ECO:0000313" key="4">
    <source>
        <dbReference type="Proteomes" id="UP001202117"/>
    </source>
</evidence>
<dbReference type="Gene3D" id="3.30.450.20">
    <property type="entry name" value="PAS domain"/>
    <property type="match status" value="1"/>
</dbReference>
<gene>
    <name evidence="3" type="ORF">MKP05_07295</name>
</gene>
<dbReference type="CDD" id="cd01948">
    <property type="entry name" value="EAL"/>
    <property type="match status" value="1"/>
</dbReference>
<evidence type="ECO:0000259" key="2">
    <source>
        <dbReference type="PROSITE" id="PS50887"/>
    </source>
</evidence>
<dbReference type="Pfam" id="PF13188">
    <property type="entry name" value="PAS_8"/>
    <property type="match status" value="1"/>
</dbReference>
<dbReference type="InterPro" id="IPR000160">
    <property type="entry name" value="GGDEF_dom"/>
</dbReference>
<dbReference type="InterPro" id="IPR029787">
    <property type="entry name" value="Nucleotide_cyclase"/>
</dbReference>
<dbReference type="InterPro" id="IPR001633">
    <property type="entry name" value="EAL_dom"/>
</dbReference>
<dbReference type="PROSITE" id="PS50883">
    <property type="entry name" value="EAL"/>
    <property type="match status" value="1"/>
</dbReference>
<reference evidence="3 4" key="1">
    <citation type="submission" date="2022-02" db="EMBL/GenBank/DDBJ databases">
        <title>Halomonas fukangensis sp. nov., a halophilic bacterium isolated from a bulk soil of Kalidium foliatum at Fukang.</title>
        <authorList>
            <person name="Huang Y."/>
        </authorList>
    </citation>
    <scope>NUCLEOTIDE SEQUENCE [LARGE SCALE GENOMIC DNA]</scope>
    <source>
        <strain evidence="3 4">EGI 63088</strain>
    </source>
</reference>
<dbReference type="InterPro" id="IPR035919">
    <property type="entry name" value="EAL_sf"/>
</dbReference>
<dbReference type="SUPFAM" id="SSF55073">
    <property type="entry name" value="Nucleotide cyclase"/>
    <property type="match status" value="1"/>
</dbReference>
<sequence length="564" mass="61279">MEPPSGPPSFSPGRRVTAHPAGQSALAFERAPVGLAVVDGRGLLQAANPRFCALAGLPLRAARGRPVAELLPVAEALAADEADDVVPTWHSLGRDAPAGVSRELLVAVQPVDEGNSRLLTLVALDEVMAAVPGQHALTGLASAWLFRDRLIHAMERADRLDQGLALLWIELDDHQALPGRVGPAVARELERQVARRLERTFRSEDSVALLGRALWGVLIEHPVSVLGLQTTAQRFLEAMDAPFDAAGRPLLLTTSIGIARYPEDGESEEELMKRAQEALSRAGKAGHGRHDFVDARLRRRLEEQEAVRRQLQEALLSPSKHFHIVYQPQVDSVDGTCRGLEALVRWQHPRCGLLDPRDFLPEVAEMGQLIRLDRWVLERVILQHRQWQEEGSALATLGMSVNLDAAMLEQSVFDSRPLDHFLRQQAEDLAWLSLEIEGAGLAARGKAHAHLLKRLEQLGVALVADELGCDPLDLLQLSALPVTRAKVSRRLVSGVGRGPNADRTLAALAPCLAALGLRTVVVGVETHAQLEAVRGLGFELVQGNLFSPPLGVAELAAWHATSQQ</sequence>
<accession>A0ABS9RSX0</accession>
<dbReference type="InterPro" id="IPR043128">
    <property type="entry name" value="Rev_trsase/Diguanyl_cyclase"/>
</dbReference>
<dbReference type="Gene3D" id="3.20.20.450">
    <property type="entry name" value="EAL domain"/>
    <property type="match status" value="1"/>
</dbReference>
<dbReference type="PANTHER" id="PTHR44757">
    <property type="entry name" value="DIGUANYLATE CYCLASE DGCP"/>
    <property type="match status" value="1"/>
</dbReference>
<dbReference type="EMBL" id="JAKVPY010000007">
    <property type="protein sequence ID" value="MCH4562932.1"/>
    <property type="molecule type" value="Genomic_DNA"/>
</dbReference>
<organism evidence="3 4">
    <name type="scientific">Halomonas flagellata</name>
    <dbReference type="NCBI Taxonomy" id="2920385"/>
    <lineage>
        <taxon>Bacteria</taxon>
        <taxon>Pseudomonadati</taxon>
        <taxon>Pseudomonadota</taxon>
        <taxon>Gammaproteobacteria</taxon>
        <taxon>Oceanospirillales</taxon>
        <taxon>Halomonadaceae</taxon>
        <taxon>Halomonas</taxon>
    </lineage>
</organism>
<name>A0ABS9RSX0_9GAMM</name>
<evidence type="ECO:0000313" key="3">
    <source>
        <dbReference type="EMBL" id="MCH4562932.1"/>
    </source>
</evidence>
<dbReference type="PROSITE" id="PS50887">
    <property type="entry name" value="GGDEF"/>
    <property type="match status" value="1"/>
</dbReference>
<dbReference type="InterPro" id="IPR052155">
    <property type="entry name" value="Biofilm_reg_signaling"/>
</dbReference>
<dbReference type="CDD" id="cd01949">
    <property type="entry name" value="GGDEF"/>
    <property type="match status" value="1"/>
</dbReference>
<dbReference type="InterPro" id="IPR035965">
    <property type="entry name" value="PAS-like_dom_sf"/>
</dbReference>
<dbReference type="PANTHER" id="PTHR44757:SF2">
    <property type="entry name" value="BIOFILM ARCHITECTURE MAINTENANCE PROTEIN MBAA"/>
    <property type="match status" value="1"/>
</dbReference>